<keyword evidence="2" id="KW-0732">Signal</keyword>
<comment type="caution">
    <text evidence="4">The sequence shown here is derived from an EMBL/GenBank/DDBJ whole genome shotgun (WGS) entry which is preliminary data.</text>
</comment>
<dbReference type="SUPFAM" id="SSF103515">
    <property type="entry name" value="Autotransporter"/>
    <property type="match status" value="1"/>
</dbReference>
<dbReference type="InterPro" id="IPR005546">
    <property type="entry name" value="Autotransporte_beta"/>
</dbReference>
<feature type="region of interest" description="Disordered" evidence="1">
    <location>
        <begin position="959"/>
        <end position="979"/>
    </location>
</feature>
<dbReference type="SUPFAM" id="SSF51126">
    <property type="entry name" value="Pectin lyase-like"/>
    <property type="match status" value="3"/>
</dbReference>
<dbReference type="InterPro" id="IPR011050">
    <property type="entry name" value="Pectin_lyase_fold/virulence"/>
</dbReference>
<dbReference type="PANTHER" id="PTHR35037:SF7">
    <property type="entry name" value="AUTOTRANSPORTER"/>
    <property type="match status" value="1"/>
</dbReference>
<dbReference type="EMBL" id="JAIFRO010000006">
    <property type="protein sequence ID" value="MBX4336188.1"/>
    <property type="molecule type" value="Genomic_DNA"/>
</dbReference>
<dbReference type="InterPro" id="IPR012332">
    <property type="entry name" value="Autotransporter_pectin_lyase_C"/>
</dbReference>
<dbReference type="InterPro" id="IPR030930">
    <property type="entry name" value="AIDA"/>
</dbReference>
<name>A0ABS7I993_9HYPH</name>
<dbReference type="Gene3D" id="2.40.128.130">
    <property type="entry name" value="Autotransporter beta-domain"/>
    <property type="match status" value="1"/>
</dbReference>
<gene>
    <name evidence="4" type="primary">bafA</name>
    <name evidence="4" type="ORF">K3248_06235</name>
</gene>
<feature type="region of interest" description="Disordered" evidence="1">
    <location>
        <begin position="1477"/>
        <end position="1496"/>
    </location>
</feature>
<dbReference type="InterPro" id="IPR006315">
    <property type="entry name" value="OM_autotransptr_brl_dom"/>
</dbReference>
<sequence length="1835" mass="200863">MQHKLKVCFCVLMSSVFFTMLAGAQGDTTPREKLLIPIVINEHLEETEKFLSKARGLKAKGENSKHIWNKERTEVEKILEEEGEKRESLFFTLLTSSIISDDTAVHITKYDSETSGKKVKSFNYQDAAYSINNIVQDRGKLYIDEASVSRDTVIESGGVEFVRNLSTSEYSLIKKAGKQIIENGANAEGAKIYGGEQIIYGKGLLRDQFKESSAYSSEISAEDGMPGIQNVYSGGLAVDTKVMQGGIQNIDGQENFNQDDFSENIDTEDEDFTLNEGAFALNTELFKNGMQNIFAGGNASEVTLYDRSIQTVYNIGYADTVTINHQAQSWLYAGAILDKETTINDFGSLYIYAGNGKSVTEVEHVILNGEDTKLYLIATKDNGKKPHVDVGNLSGSGRVIFTYTETDRYYSQLNVDNLSGQLHFDFNINLAEQLGDYLLIKKNSSGSHTISVTDSGNEMASSFHKKLKLINDRSGNAHFTLTNGFGEKIKTIDAGAYMYSLKQRKKKGTGKIWYLEANYALDEKNIPLFSDFHLKPSTDLFLDVLTERTIEKGTVVFIVDPSFDSRSEKMESNGEISIRNRVSDGGKLYVYNDGLSLYTVIDNGGIEVIKAHGLAQESVVNKGGQQKIKNGGKAEDTQIRGGEQFVSGKFMIEGRRVRSRADNTIISGEGEEVGYQNVYDGGIVFSTKIKEGGIQNLYVEGDLNEEDSISSAFDTEVFSDGEQYVLAGGEAIGVTLQGTALQIIDLGGYVKDLMINEQATSWLHHGATLEGNTTVNDSGRIYLYAGAKRSRTEVEKIILNGKDTKLYSISSNMDGDSSLIENLSGHGKVIFLSTALNPHYSQLEIKELSGHLHFLLHTNFIEQRGDYLLIKKASGSHKISVIDSGVEIANSPLQAQNFALELDLINIQSGDAHFILTDLSGEEVSSVDGGVYIYGLKIKNHNGEKIWYLSTLDSTSSLLNSPSHTEDSTSLFPKKDENTTSTRNFSINSDVIHFSIIEGGGILQSALLGDDHVVYISDDKEQTVLKQSINNTVQGSGILYVESGGFSKNTTVESGGSEVVGEQGISEDTIVYEGGQQRVEGGGTAIGVEIYGGDQFVSGDSYVNGGLVGSTVYSTTIHGQDKILGHQRVYDDGMAVETKIMEGGVQILAKWFAYDESFAEKSGGLAVNTEVFAGGMQYILAGGEADTVILHAGGIQEVSTDGLVKNLTIESEASSWVAAGAVLGGEITVHDFGRLYLDAGDENQKTRVENIDLNGEEAQLYFLANEFDDKSIHIEKLSGVGKAIFTSSENNNLHYSQLSIDDLSGSIDFHFNVSLAEEKGDYLSIKRGKGSHTVHITDSGIDIVEPSLRDLDLIFDQSGGANFTLKSFSGANIQVLDGGTYTYGLKQKSDEDRGGKVWYLSAVFIDNVPFIRKGEARSRVPRHLNKKQQGSIFSTLPISEEYSVKLVHRRASCQNLRQKSSACAPITIVSSKKQSIEQSHLADGSQRSDGHEPTVVSTEASLTAAQMVARPLRKEHSSPLQAHKEISVSTFLTTPSTDAVLSLSVTPGLMFHNELQAVRTGRGLLDKNKKKTSLWTYAIKSKESISADHIDFKLDQTGVLLGLGILNKLAHGEFSIGSFGGYDQARIAHARGGTSRINTYSVGAYATYFDESGWYLDGILKYNHYQNTLKAVSTNGLAIEGNYDQDAIGSSFEVGYRFKMAQSGWLQPYTQLRWLQVSGKEIKLSNGMTGSIDPFTSLRSEVGLSLGYEFGCCMETSSTAYITGAWLREHKENNHTRINQHHQFMTDLSGNAGKLGVGLSSLVSDKLKLYAEAHYIKGHKMKQSFKGALGMRYRF</sequence>
<dbReference type="RefSeq" id="WP_220717531.1">
    <property type="nucleotide sequence ID" value="NZ_JAIFRO010000006.1"/>
</dbReference>
<dbReference type="PANTHER" id="PTHR35037">
    <property type="entry name" value="C-TERMINAL REGION OF AIDA-LIKE PROTEIN"/>
    <property type="match status" value="1"/>
</dbReference>
<feature type="signal peptide" evidence="2">
    <location>
        <begin position="1"/>
        <end position="24"/>
    </location>
</feature>
<dbReference type="NCBIfam" id="NF040482">
    <property type="entry name" value="auto_BafA_Cterm"/>
    <property type="match status" value="1"/>
</dbReference>
<dbReference type="SMART" id="SM00869">
    <property type="entry name" value="Autotransporter"/>
    <property type="match status" value="1"/>
</dbReference>
<evidence type="ECO:0000256" key="2">
    <source>
        <dbReference type="SAM" id="SignalP"/>
    </source>
</evidence>
<dbReference type="NCBIfam" id="TIGR01414">
    <property type="entry name" value="autotrans_barl"/>
    <property type="match status" value="2"/>
</dbReference>
<feature type="chain" id="PRO_5045206905" evidence="2">
    <location>
        <begin position="25"/>
        <end position="1835"/>
    </location>
</feature>
<evidence type="ECO:0000313" key="5">
    <source>
        <dbReference type="Proteomes" id="UP000746918"/>
    </source>
</evidence>
<dbReference type="PROSITE" id="PS51208">
    <property type="entry name" value="AUTOTRANSPORTER"/>
    <property type="match status" value="1"/>
</dbReference>
<organism evidence="4 5">
    <name type="scientific">Bartonella raoultii</name>
    <dbReference type="NCBI Taxonomy" id="1457020"/>
    <lineage>
        <taxon>Bacteria</taxon>
        <taxon>Pseudomonadati</taxon>
        <taxon>Pseudomonadota</taxon>
        <taxon>Alphaproteobacteria</taxon>
        <taxon>Hyphomicrobiales</taxon>
        <taxon>Bartonellaceae</taxon>
        <taxon>Bartonella</taxon>
    </lineage>
</organism>
<proteinExistence type="predicted"/>
<accession>A0ABS7I993</accession>
<keyword evidence="5" id="KW-1185">Reference proteome</keyword>
<evidence type="ECO:0000259" key="3">
    <source>
        <dbReference type="PROSITE" id="PS51208"/>
    </source>
</evidence>
<reference evidence="4 5" key="1">
    <citation type="submission" date="2021-08" db="EMBL/GenBank/DDBJ databases">
        <title>Bartonella raoulti 094 sp. nov.</title>
        <authorList>
            <person name="Zgheib R."/>
            <person name="Hammoud A."/>
        </authorList>
    </citation>
    <scope>NUCLEOTIDE SEQUENCE [LARGE SCALE GENOMIC DNA]</scope>
    <source>
        <strain evidence="4 5">094</strain>
    </source>
</reference>
<dbReference type="Pfam" id="PF03212">
    <property type="entry name" value="Pertactin"/>
    <property type="match status" value="3"/>
</dbReference>
<dbReference type="Gene3D" id="2.160.20.20">
    <property type="match status" value="3"/>
</dbReference>
<dbReference type="Pfam" id="PF03797">
    <property type="entry name" value="Autotransporter"/>
    <property type="match status" value="1"/>
</dbReference>
<feature type="domain" description="Autotransporter" evidence="3">
    <location>
        <begin position="1567"/>
        <end position="1835"/>
    </location>
</feature>
<dbReference type="InterPro" id="IPR004899">
    <property type="entry name" value="Pertactin_central"/>
</dbReference>
<dbReference type="InterPro" id="IPR051551">
    <property type="entry name" value="Autotransporter_adhesion"/>
</dbReference>
<dbReference type="NCBIfam" id="TIGR04415">
    <property type="entry name" value="O_hepto_targRPT"/>
    <property type="match status" value="2"/>
</dbReference>
<dbReference type="InterPro" id="IPR036709">
    <property type="entry name" value="Autotransporte_beta_dom_sf"/>
</dbReference>
<evidence type="ECO:0000256" key="1">
    <source>
        <dbReference type="SAM" id="MobiDB-lite"/>
    </source>
</evidence>
<protein>
    <submittedName>
        <fullName evidence="4">BafA family autotransporter</fullName>
    </submittedName>
</protein>
<evidence type="ECO:0000313" key="4">
    <source>
        <dbReference type="EMBL" id="MBX4336188.1"/>
    </source>
</evidence>
<dbReference type="Proteomes" id="UP000746918">
    <property type="component" value="Unassembled WGS sequence"/>
</dbReference>